<name>S9S6I7_9RHOB</name>
<dbReference type="OrthoDB" id="271711at2"/>
<evidence type="ECO:0000259" key="2">
    <source>
        <dbReference type="Pfam" id="PF01232"/>
    </source>
</evidence>
<dbReference type="Gene3D" id="3.40.50.720">
    <property type="entry name" value="NAD(P)-binding Rossmann-like Domain"/>
    <property type="match status" value="1"/>
</dbReference>
<dbReference type="PANTHER" id="PTHR43362:SF1">
    <property type="entry name" value="MANNITOL DEHYDROGENASE 2-RELATED"/>
    <property type="match status" value="1"/>
</dbReference>
<gene>
    <name evidence="4" type="ORF">thalar_00382</name>
</gene>
<keyword evidence="5" id="KW-1185">Reference proteome</keyword>
<feature type="domain" description="Mannitol dehydrogenase N-terminal" evidence="2">
    <location>
        <begin position="29"/>
        <end position="275"/>
    </location>
</feature>
<evidence type="ECO:0000313" key="5">
    <source>
        <dbReference type="Proteomes" id="UP000015351"/>
    </source>
</evidence>
<dbReference type="SUPFAM" id="SSF51735">
    <property type="entry name" value="NAD(P)-binding Rossmann-fold domains"/>
    <property type="match status" value="1"/>
</dbReference>
<dbReference type="HOGENOM" id="CLU_027324_0_1_5"/>
<dbReference type="PRINTS" id="PR00084">
    <property type="entry name" value="MTLDHDRGNASE"/>
</dbReference>
<dbReference type="InterPro" id="IPR013328">
    <property type="entry name" value="6PGD_dom2"/>
</dbReference>
<dbReference type="RefSeq" id="WP_021101323.1">
    <property type="nucleotide sequence ID" value="NZ_KE557310.1"/>
</dbReference>
<feature type="domain" description="Mannitol dehydrogenase C-terminal" evidence="3">
    <location>
        <begin position="284"/>
        <end position="437"/>
    </location>
</feature>
<protein>
    <submittedName>
        <fullName evidence="4">D-mannonate oxidoreductase</fullName>
        <ecNumber evidence="4">1.1.1.57</ecNumber>
    </submittedName>
</protein>
<reference evidence="5" key="1">
    <citation type="journal article" date="2013" name="Stand. Genomic Sci.">
        <title>Genome sequence of the Litoreibacter arenae type strain (DSM 19593(T)), a member of the Roseobacter clade isolated from sea sand.</title>
        <authorList>
            <person name="Riedel T."/>
            <person name="Fiebig A."/>
            <person name="Petersen J."/>
            <person name="Gronow S."/>
            <person name="Kyrpides N.C."/>
            <person name="Goker M."/>
            <person name="Klenk H.P."/>
        </authorList>
    </citation>
    <scope>NUCLEOTIDE SEQUENCE [LARGE SCALE GENOMIC DNA]</scope>
    <source>
        <strain evidence="5">DSM 19593</strain>
    </source>
</reference>
<accession>S9S6I7</accession>
<dbReference type="SUPFAM" id="SSF48179">
    <property type="entry name" value="6-phosphogluconate dehydrogenase C-terminal domain-like"/>
    <property type="match status" value="1"/>
</dbReference>
<organism evidence="4 5">
    <name type="scientific">Litoreibacter arenae DSM 19593</name>
    <dbReference type="NCBI Taxonomy" id="1123360"/>
    <lineage>
        <taxon>Bacteria</taxon>
        <taxon>Pseudomonadati</taxon>
        <taxon>Pseudomonadota</taxon>
        <taxon>Alphaproteobacteria</taxon>
        <taxon>Rhodobacterales</taxon>
        <taxon>Roseobacteraceae</taxon>
        <taxon>Litoreibacter</taxon>
    </lineage>
</organism>
<dbReference type="eggNOG" id="COG0246">
    <property type="taxonomic scope" value="Bacteria"/>
</dbReference>
<dbReference type="Proteomes" id="UP000015351">
    <property type="component" value="Unassembled WGS sequence"/>
</dbReference>
<evidence type="ECO:0000313" key="4">
    <source>
        <dbReference type="EMBL" id="EPX81824.1"/>
    </source>
</evidence>
<dbReference type="GO" id="GO:0008866">
    <property type="term" value="F:fructuronate reductase activity"/>
    <property type="evidence" value="ECO:0007669"/>
    <property type="project" value="UniProtKB-EC"/>
</dbReference>
<dbReference type="EMBL" id="AONI01000005">
    <property type="protein sequence ID" value="EPX81824.1"/>
    <property type="molecule type" value="Genomic_DNA"/>
</dbReference>
<dbReference type="EC" id="1.1.1.57" evidence="4"/>
<dbReference type="AlphaFoldDB" id="S9S6I7"/>
<comment type="caution">
    <text evidence="4">The sequence shown here is derived from an EMBL/GenBank/DDBJ whole genome shotgun (WGS) entry which is preliminary data.</text>
</comment>
<dbReference type="InterPro" id="IPR013118">
    <property type="entry name" value="Mannitol_DH_C"/>
</dbReference>
<dbReference type="InterPro" id="IPR008927">
    <property type="entry name" value="6-PGluconate_DH-like_C_sf"/>
</dbReference>
<proteinExistence type="predicted"/>
<keyword evidence="1 4" id="KW-0560">Oxidoreductase</keyword>
<evidence type="ECO:0000259" key="3">
    <source>
        <dbReference type="Pfam" id="PF08125"/>
    </source>
</evidence>
<dbReference type="Pfam" id="PF01232">
    <property type="entry name" value="Mannitol_dh"/>
    <property type="match status" value="1"/>
</dbReference>
<sequence length="485" mass="52406">MRRLNKSSLAAVPDGVATPEYDRDACGTGIVHLGLGAFHKAHQAFYTDAALAAGGGDWKIIGVSMRNEQTAQDFNEQDGLYTILVKAPERTEAQIIGSIASALCARTQPDDVLNALSDPATRIVTITVTEKGYGINRATGGVDPSHPVIAQDLKRDQAPVGAVGLIVAALEKRRADGTAPFTVLCCDNLPENGKFVHAGLIDFANRFDTGLGDWIARNVACPSSMVDRITPAQTAATREIAADLTETQDLLAVETESFHQWVIEDHFPSGRPSWEAAGAIFTRDVAPFEKMKLRLLNGSHSLIAYMGLLLGKQYVRDVLSDAGLEALIRKHLDAASATLPPMHDIDLPAYCADLVERFRNPNIAHETSQIGTDGSEKLPQRILAPAVDALGANQSVRPFAFATALWIWFCRTGDLNDPRAEQLESAAQKTSPEEILADLETISGLIPAELATSVVWRRDILSILSDLMEHSPEFVISSEIGERAN</sequence>
<dbReference type="Gene3D" id="1.10.1040.10">
    <property type="entry name" value="N-(1-d-carboxylethyl)-l-norvaline Dehydrogenase, domain 2"/>
    <property type="match status" value="1"/>
</dbReference>
<dbReference type="InterPro" id="IPR050988">
    <property type="entry name" value="Mannitol_DH/Oxidoreductase"/>
</dbReference>
<dbReference type="PATRIC" id="fig|1123360.3.peg.379"/>
<dbReference type="STRING" id="1123360.thalar_00382"/>
<dbReference type="Pfam" id="PF08125">
    <property type="entry name" value="Mannitol_dh_C"/>
    <property type="match status" value="1"/>
</dbReference>
<dbReference type="PANTHER" id="PTHR43362">
    <property type="entry name" value="MANNITOL DEHYDROGENASE DSF1-RELATED"/>
    <property type="match status" value="1"/>
</dbReference>
<dbReference type="InterPro" id="IPR000669">
    <property type="entry name" value="Mannitol_DH"/>
</dbReference>
<dbReference type="InterPro" id="IPR013131">
    <property type="entry name" value="Mannitol_DH_N"/>
</dbReference>
<evidence type="ECO:0000256" key="1">
    <source>
        <dbReference type="ARBA" id="ARBA00023002"/>
    </source>
</evidence>
<dbReference type="InterPro" id="IPR036291">
    <property type="entry name" value="NAD(P)-bd_dom_sf"/>
</dbReference>